<dbReference type="SUPFAM" id="SSF51430">
    <property type="entry name" value="NAD(P)-linked oxidoreductase"/>
    <property type="match status" value="1"/>
</dbReference>
<evidence type="ECO:0000313" key="2">
    <source>
        <dbReference type="EMBL" id="GLC26425.1"/>
    </source>
</evidence>
<name>A0AA37V1L3_9BACT</name>
<dbReference type="PANTHER" id="PTHR43312:SF1">
    <property type="entry name" value="NADP-DEPENDENT OXIDOREDUCTASE DOMAIN-CONTAINING PROTEIN"/>
    <property type="match status" value="1"/>
</dbReference>
<proteinExistence type="predicted"/>
<sequence length="331" mass="35867">MRRSPNDSPDRAPDALGRRDLLKLLVGAGAALSLDPARLAASTIAPSLDWLVAQGLVSKPIPSSGERIPVIGVGTARRYESAATEAERAPLREVVRNLPKLGGRLIDTAPSYGQAESVVGDLVAEVGNRDQLFIATKVGRGRQGVQAGKDEIEASFRKLKTDRIDMLQIHNLGGVPEMLPVLREMKQAKRIRYYGVTTSSDGQYAALEEFMKREPMDVVQVDYAIDNRGVEERILPLAAEKGIAVLTNLPFGRGRVFEKLGKQPLPDWAKAIGITTWAQFALKYVVSHPAVTVAIPGTAKLEYLTDNLGAARGPMPDDATRRRMAALVESA</sequence>
<protein>
    <submittedName>
        <fullName evidence="2">Oxidoreductase</fullName>
    </submittedName>
</protein>
<feature type="domain" description="NADP-dependent oxidoreductase" evidence="1">
    <location>
        <begin position="71"/>
        <end position="318"/>
    </location>
</feature>
<dbReference type="Gene3D" id="3.20.20.100">
    <property type="entry name" value="NADP-dependent oxidoreductase domain"/>
    <property type="match status" value="1"/>
</dbReference>
<gene>
    <name evidence="2" type="ORF">rosag_29380</name>
</gene>
<dbReference type="InterPro" id="IPR053135">
    <property type="entry name" value="AKR2_Oxidoreductase"/>
</dbReference>
<keyword evidence="3" id="KW-1185">Reference proteome</keyword>
<reference evidence="2" key="1">
    <citation type="submission" date="2022-08" db="EMBL/GenBank/DDBJ databases">
        <title>Draft genome sequencing of Roseisolibacter agri AW1220.</title>
        <authorList>
            <person name="Tobiishi Y."/>
            <person name="Tonouchi A."/>
        </authorList>
    </citation>
    <scope>NUCLEOTIDE SEQUENCE</scope>
    <source>
        <strain evidence="2">AW1220</strain>
    </source>
</reference>
<dbReference type="InterPro" id="IPR023210">
    <property type="entry name" value="NADP_OxRdtase_dom"/>
</dbReference>
<dbReference type="Pfam" id="PF00248">
    <property type="entry name" value="Aldo_ket_red"/>
    <property type="match status" value="1"/>
</dbReference>
<dbReference type="PROSITE" id="PS51318">
    <property type="entry name" value="TAT"/>
    <property type="match status" value="1"/>
</dbReference>
<accession>A0AA37V1L3</accession>
<dbReference type="InterPro" id="IPR036812">
    <property type="entry name" value="NAD(P)_OxRdtase_dom_sf"/>
</dbReference>
<dbReference type="PANTHER" id="PTHR43312">
    <property type="entry name" value="D-THREO-ALDOSE 1-DEHYDROGENASE"/>
    <property type="match status" value="1"/>
</dbReference>
<evidence type="ECO:0000259" key="1">
    <source>
        <dbReference type="Pfam" id="PF00248"/>
    </source>
</evidence>
<dbReference type="RefSeq" id="WP_284350876.1">
    <property type="nucleotide sequence ID" value="NZ_BRXS01000004.1"/>
</dbReference>
<dbReference type="CDD" id="cd19095">
    <property type="entry name" value="AKR_PA4992-like"/>
    <property type="match status" value="1"/>
</dbReference>
<organism evidence="2 3">
    <name type="scientific">Roseisolibacter agri</name>
    <dbReference type="NCBI Taxonomy" id="2014610"/>
    <lineage>
        <taxon>Bacteria</taxon>
        <taxon>Pseudomonadati</taxon>
        <taxon>Gemmatimonadota</taxon>
        <taxon>Gemmatimonadia</taxon>
        <taxon>Gemmatimonadales</taxon>
        <taxon>Gemmatimonadaceae</taxon>
        <taxon>Roseisolibacter</taxon>
    </lineage>
</organism>
<evidence type="ECO:0000313" key="3">
    <source>
        <dbReference type="Proteomes" id="UP001161325"/>
    </source>
</evidence>
<dbReference type="Proteomes" id="UP001161325">
    <property type="component" value="Unassembled WGS sequence"/>
</dbReference>
<dbReference type="EMBL" id="BRXS01000004">
    <property type="protein sequence ID" value="GLC26425.1"/>
    <property type="molecule type" value="Genomic_DNA"/>
</dbReference>
<dbReference type="AlphaFoldDB" id="A0AA37V1L3"/>
<dbReference type="InterPro" id="IPR006311">
    <property type="entry name" value="TAT_signal"/>
</dbReference>
<comment type="caution">
    <text evidence="2">The sequence shown here is derived from an EMBL/GenBank/DDBJ whole genome shotgun (WGS) entry which is preliminary data.</text>
</comment>